<keyword evidence="3" id="KW-1185">Reference proteome</keyword>
<proteinExistence type="predicted"/>
<evidence type="ECO:0000313" key="2">
    <source>
        <dbReference type="EMBL" id="MDT0318803.1"/>
    </source>
</evidence>
<evidence type="ECO:0000256" key="1">
    <source>
        <dbReference type="SAM" id="Phobius"/>
    </source>
</evidence>
<evidence type="ECO:0000313" key="3">
    <source>
        <dbReference type="Proteomes" id="UP001183420"/>
    </source>
</evidence>
<accession>A0ABU2LML2</accession>
<name>A0ABU2LML2_9ACTN</name>
<sequence length="282" mass="30053">MYEVVRLWWLVPSALALLGYGLSLAGLSRAQRAVWVTARIVAVGIPAHLASKRPGIPVTVAFRDPATGREFTLPNAGKHGDSVEVAWVGREVAVRYPRGRPDRFRVVLHDVDDRHGRAGPNCAVILLLVGLAVHATVLWGWPGALLGFGALVTAFAAVSPDIREARARDALLASAVAVPARVVAVTRDVYTDGEGGEIVNHAPVVTFTTLDGTRVTILSRDGIPEPSRSLGRELTIHYAPSDLTVHTPDLAFERRGNERAIGFIVVLLLAGTAAMVAGVVLL</sequence>
<protein>
    <submittedName>
        <fullName evidence="2">DUF3592 domain-containing protein</fullName>
    </submittedName>
</protein>
<dbReference type="Proteomes" id="UP001183420">
    <property type="component" value="Unassembled WGS sequence"/>
</dbReference>
<keyword evidence="1" id="KW-1133">Transmembrane helix</keyword>
<dbReference type="EMBL" id="JAVREM010000008">
    <property type="protein sequence ID" value="MDT0318803.1"/>
    <property type="molecule type" value="Genomic_DNA"/>
</dbReference>
<gene>
    <name evidence="2" type="ORF">RNC47_10685</name>
</gene>
<reference evidence="3" key="1">
    <citation type="submission" date="2023-07" db="EMBL/GenBank/DDBJ databases">
        <title>30 novel species of actinomycetes from the DSMZ collection.</title>
        <authorList>
            <person name="Nouioui I."/>
        </authorList>
    </citation>
    <scope>NUCLEOTIDE SEQUENCE [LARGE SCALE GENOMIC DNA]</scope>
    <source>
        <strain evidence="3">DSM 44918</strain>
    </source>
</reference>
<comment type="caution">
    <text evidence="2">The sequence shown here is derived from an EMBL/GenBank/DDBJ whole genome shotgun (WGS) entry which is preliminary data.</text>
</comment>
<keyword evidence="1" id="KW-0812">Transmembrane</keyword>
<feature type="transmembrane region" description="Helical" evidence="1">
    <location>
        <begin position="6"/>
        <end position="27"/>
    </location>
</feature>
<feature type="transmembrane region" description="Helical" evidence="1">
    <location>
        <begin position="260"/>
        <end position="281"/>
    </location>
</feature>
<feature type="transmembrane region" description="Helical" evidence="1">
    <location>
        <begin position="118"/>
        <end position="135"/>
    </location>
</feature>
<dbReference type="RefSeq" id="WP_311597693.1">
    <property type="nucleotide sequence ID" value="NZ_JAVREM010000008.1"/>
</dbReference>
<organism evidence="2 3">
    <name type="scientific">Streptomyces millisiae</name>
    <dbReference type="NCBI Taxonomy" id="3075542"/>
    <lineage>
        <taxon>Bacteria</taxon>
        <taxon>Bacillati</taxon>
        <taxon>Actinomycetota</taxon>
        <taxon>Actinomycetes</taxon>
        <taxon>Kitasatosporales</taxon>
        <taxon>Streptomycetaceae</taxon>
        <taxon>Streptomyces</taxon>
    </lineage>
</organism>
<keyword evidence="1" id="KW-0472">Membrane</keyword>